<evidence type="ECO:0000256" key="2">
    <source>
        <dbReference type="ARBA" id="ARBA00022448"/>
    </source>
</evidence>
<dbReference type="Gene3D" id="1.20.1560.10">
    <property type="entry name" value="ABC transporter type 1, transmembrane domain"/>
    <property type="match status" value="1"/>
</dbReference>
<evidence type="ECO:0000313" key="13">
    <source>
        <dbReference type="EMBL" id="TEB13179.1"/>
    </source>
</evidence>
<dbReference type="GO" id="GO:0005524">
    <property type="term" value="F:ATP binding"/>
    <property type="evidence" value="ECO:0007669"/>
    <property type="project" value="UniProtKB-KW"/>
</dbReference>
<dbReference type="InterPro" id="IPR022515">
    <property type="entry name" value="NHPM_micro_ABC2"/>
</dbReference>
<dbReference type="Gene3D" id="3.40.50.300">
    <property type="entry name" value="P-loop containing nucleotide triphosphate hydrolases"/>
    <property type="match status" value="1"/>
</dbReference>
<evidence type="ECO:0000256" key="5">
    <source>
        <dbReference type="ARBA" id="ARBA00022741"/>
    </source>
</evidence>
<dbReference type="InterPro" id="IPR039421">
    <property type="entry name" value="Type_1_exporter"/>
</dbReference>
<dbReference type="InterPro" id="IPR011527">
    <property type="entry name" value="ABC1_TM_dom"/>
</dbReference>
<dbReference type="EMBL" id="QFFZ01000003">
    <property type="protein sequence ID" value="TEB13179.1"/>
    <property type="molecule type" value="Genomic_DNA"/>
</dbReference>
<keyword evidence="8 10" id="KW-1133">Transmembrane helix</keyword>
<dbReference type="RefSeq" id="WP_134212357.1">
    <property type="nucleotide sequence ID" value="NZ_QFFZ01000003.1"/>
</dbReference>
<feature type="transmembrane region" description="Helical" evidence="10">
    <location>
        <begin position="638"/>
        <end position="663"/>
    </location>
</feature>
<dbReference type="InterPro" id="IPR036640">
    <property type="entry name" value="ABC1_TM_sf"/>
</dbReference>
<evidence type="ECO:0000256" key="3">
    <source>
        <dbReference type="ARBA" id="ARBA00022475"/>
    </source>
</evidence>
<feature type="transmembrane region" description="Helical" evidence="10">
    <location>
        <begin position="423"/>
        <end position="445"/>
    </location>
</feature>
<comment type="caution">
    <text evidence="13">The sequence shown here is derived from an EMBL/GenBank/DDBJ whole genome shotgun (WGS) entry which is preliminary data.</text>
</comment>
<keyword evidence="9 10" id="KW-0472">Membrane</keyword>
<dbReference type="GO" id="GO:0008234">
    <property type="term" value="F:cysteine-type peptidase activity"/>
    <property type="evidence" value="ECO:0007669"/>
    <property type="project" value="UniProtKB-KW"/>
</dbReference>
<keyword evidence="6" id="KW-0788">Thiol protease</keyword>
<dbReference type="GO" id="GO:0034040">
    <property type="term" value="F:ATPase-coupled lipid transmembrane transporter activity"/>
    <property type="evidence" value="ECO:0007669"/>
    <property type="project" value="TreeGrafter"/>
</dbReference>
<evidence type="ECO:0000256" key="1">
    <source>
        <dbReference type="ARBA" id="ARBA00004651"/>
    </source>
</evidence>
<feature type="transmembrane region" description="Helical" evidence="10">
    <location>
        <begin position="457"/>
        <end position="474"/>
    </location>
</feature>
<comment type="subcellular location">
    <subcellularLocation>
        <location evidence="1">Cell membrane</location>
        <topology evidence="1">Multi-pass membrane protein</topology>
    </subcellularLocation>
</comment>
<keyword evidence="6" id="KW-0645">Protease</keyword>
<dbReference type="InterPro" id="IPR027417">
    <property type="entry name" value="P-loop_NTPase"/>
</dbReference>
<dbReference type="Pfam" id="PF00005">
    <property type="entry name" value="ABC_tran"/>
    <property type="match status" value="1"/>
</dbReference>
<feature type="domain" description="ABC transmembrane type-1" evidence="12">
    <location>
        <begin position="423"/>
        <end position="701"/>
    </location>
</feature>
<dbReference type="GO" id="GO:0016887">
    <property type="term" value="F:ATP hydrolysis activity"/>
    <property type="evidence" value="ECO:0007669"/>
    <property type="project" value="InterPro"/>
</dbReference>
<dbReference type="PROSITE" id="PS50929">
    <property type="entry name" value="ABC_TM1F"/>
    <property type="match status" value="1"/>
</dbReference>
<name>A0A4Y7RWT0_9FIRM</name>
<evidence type="ECO:0000256" key="4">
    <source>
        <dbReference type="ARBA" id="ARBA00022692"/>
    </source>
</evidence>
<dbReference type="Proteomes" id="UP000297597">
    <property type="component" value="Unassembled WGS sequence"/>
</dbReference>
<dbReference type="SUPFAM" id="SSF90123">
    <property type="entry name" value="ABC transporter transmembrane region"/>
    <property type="match status" value="1"/>
</dbReference>
<keyword evidence="6" id="KW-0378">Hydrolase</keyword>
<dbReference type="PANTHER" id="PTHR24221:SF654">
    <property type="entry name" value="ATP-BINDING CASSETTE SUB-FAMILY B MEMBER 6"/>
    <property type="match status" value="1"/>
</dbReference>
<keyword evidence="14" id="KW-1185">Reference proteome</keyword>
<dbReference type="PROSITE" id="PS50893">
    <property type="entry name" value="ABC_TRANSPORTER_2"/>
    <property type="match status" value="1"/>
</dbReference>
<keyword evidence="3" id="KW-1003">Cell membrane</keyword>
<evidence type="ECO:0000256" key="8">
    <source>
        <dbReference type="ARBA" id="ARBA00022989"/>
    </source>
</evidence>
<sequence length="968" mass="105276">MPEGLEQIMLGAAAVEVSGGRPFLLAGPDAAWFVREGPADIFAVQVRDGEPVGRREHLFRAEPGSVLFSLDPERYGKDLGLLVVGKEASFLKVAVTSLREAARDPRRAGKIAALIDNWVAGLAEGICREVPPLTYRELQPGDVTVGEELPLRPRRKVLWVKHEESNLTEFSMLLSSISTVVKGDVFFPVTAYTWLYSIGENRIKVLDTAGFLRQDADWSGLEEFHKLALDIIVLNRKQARLDERQLLHKRTDQEQAFARKAFTRLAASVEDGRKKAGPEGDGSDALLQACMLAGEAAGIKIVASPFSRDGRSRDPLGDIARASRVRTRRVTLNGEWWTRDSGPMVAFMEEDGRPVALLPASPRAYTIYDPREGATLPVTAGTARRLKLSAYSFFRPFPARALSLWDLLKFCAGAGWKSDVDTVALMGMAGGLLGLALPVATGFFFDSVIPGAERGQLLQLVLFLLAAAAAVGLFKMTEEVALLRIEGKITVSLEAGLLDRLLSLPLPFFRRYSAGDLAVRAGSVNTVIRSIFQMGLSSLLGGIFSFFNLGLLLFYDARLASVAAVLVLAAVTVTIVLSLGQLRYQKELAEIQGKISSLVMQVLGGIAKFRVAGAENRAFYLWAGEFARQRRVSFRARLNANCLTLFNTVFPALTSMAIFAAYASMAGSGLSTGRFLAFITAFGGFLASMLTLSSTVLQILSIVPVYDRARPILETAPEVDDSKADPGELKGDIEVSHVSFSYSPDDPPVLQDVSMRVRPGEFVAVVGPSGSGKSTLLRLLLGLDQPSSGAVYYDGQDLAGLDVRAVRSQCGVVIQNSRLMAGDIFTNIAGLANLSMNDAWEAARMAGVEEEIRRMPMGMFTMISEGATNISGGQRQRLLIARAIVKKPRLVFFDEATSALDNHSQAVVSRSLEKLQATRVVIAHRLSTIINADRIYVLDKGRVVQSGSYEQLMREEGLFADMARRQLA</sequence>
<dbReference type="GO" id="GO:0005886">
    <property type="term" value="C:plasma membrane"/>
    <property type="evidence" value="ECO:0007669"/>
    <property type="project" value="UniProtKB-SubCell"/>
</dbReference>
<feature type="transmembrane region" description="Helical" evidence="10">
    <location>
        <begin position="561"/>
        <end position="580"/>
    </location>
</feature>
<evidence type="ECO:0000259" key="11">
    <source>
        <dbReference type="PROSITE" id="PS50893"/>
    </source>
</evidence>
<dbReference type="InterPro" id="IPR003439">
    <property type="entry name" value="ABC_transporter-like_ATP-bd"/>
</dbReference>
<gene>
    <name evidence="13" type="primary">ltxB</name>
    <name evidence="13" type="ORF">Pmgp_00475</name>
</gene>
<dbReference type="AlphaFoldDB" id="A0A4Y7RWT0"/>
<dbReference type="PROSITE" id="PS00211">
    <property type="entry name" value="ABC_TRANSPORTER_1"/>
    <property type="match status" value="1"/>
</dbReference>
<dbReference type="InterPro" id="IPR003593">
    <property type="entry name" value="AAA+_ATPase"/>
</dbReference>
<dbReference type="Pfam" id="PF00664">
    <property type="entry name" value="ABC_membrane"/>
    <property type="match status" value="1"/>
</dbReference>
<proteinExistence type="predicted"/>
<dbReference type="NCBIfam" id="TIGR03797">
    <property type="entry name" value="NHLM_micro_ABC2"/>
    <property type="match status" value="1"/>
</dbReference>
<evidence type="ECO:0000313" key="14">
    <source>
        <dbReference type="Proteomes" id="UP000297597"/>
    </source>
</evidence>
<dbReference type="SMART" id="SM00382">
    <property type="entry name" value="AAA"/>
    <property type="match status" value="1"/>
</dbReference>
<dbReference type="FunFam" id="3.40.50.300:FF:000299">
    <property type="entry name" value="ABC transporter ATP-binding protein/permease"/>
    <property type="match status" value="1"/>
</dbReference>
<evidence type="ECO:0000256" key="9">
    <source>
        <dbReference type="ARBA" id="ARBA00023136"/>
    </source>
</evidence>
<dbReference type="SUPFAM" id="SSF52540">
    <property type="entry name" value="P-loop containing nucleoside triphosphate hydrolases"/>
    <property type="match status" value="1"/>
</dbReference>
<evidence type="ECO:0000256" key="6">
    <source>
        <dbReference type="ARBA" id="ARBA00022807"/>
    </source>
</evidence>
<feature type="domain" description="ABC transporter" evidence="11">
    <location>
        <begin position="733"/>
        <end position="965"/>
    </location>
</feature>
<protein>
    <submittedName>
        <fullName evidence="13">Leukotoxin export ATP-binding protein LtxB</fullName>
    </submittedName>
</protein>
<accession>A0A4Y7RWT0</accession>
<keyword evidence="5" id="KW-0547">Nucleotide-binding</keyword>
<dbReference type="OrthoDB" id="9771903at2"/>
<keyword evidence="7 13" id="KW-0067">ATP-binding</keyword>
<feature type="transmembrane region" description="Helical" evidence="10">
    <location>
        <begin position="536"/>
        <end position="555"/>
    </location>
</feature>
<organism evidence="13 14">
    <name type="scientific">Pelotomaculum propionicicum</name>
    <dbReference type="NCBI Taxonomy" id="258475"/>
    <lineage>
        <taxon>Bacteria</taxon>
        <taxon>Bacillati</taxon>
        <taxon>Bacillota</taxon>
        <taxon>Clostridia</taxon>
        <taxon>Eubacteriales</taxon>
        <taxon>Desulfotomaculaceae</taxon>
        <taxon>Pelotomaculum</taxon>
    </lineage>
</organism>
<dbReference type="GO" id="GO:0140359">
    <property type="term" value="F:ABC-type transporter activity"/>
    <property type="evidence" value="ECO:0007669"/>
    <property type="project" value="InterPro"/>
</dbReference>
<dbReference type="PANTHER" id="PTHR24221">
    <property type="entry name" value="ATP-BINDING CASSETTE SUB-FAMILY B"/>
    <property type="match status" value="1"/>
</dbReference>
<keyword evidence="2" id="KW-0813">Transport</keyword>
<evidence type="ECO:0000259" key="12">
    <source>
        <dbReference type="PROSITE" id="PS50929"/>
    </source>
</evidence>
<evidence type="ECO:0000256" key="7">
    <source>
        <dbReference type="ARBA" id="ARBA00022840"/>
    </source>
</evidence>
<evidence type="ECO:0000256" key="10">
    <source>
        <dbReference type="SAM" id="Phobius"/>
    </source>
</evidence>
<reference evidence="13 14" key="1">
    <citation type="journal article" date="2018" name="Environ. Microbiol.">
        <title>Novel energy conservation strategies and behaviour of Pelotomaculum schinkii driving syntrophic propionate catabolism.</title>
        <authorList>
            <person name="Hidalgo-Ahumada C.A.P."/>
            <person name="Nobu M.K."/>
            <person name="Narihiro T."/>
            <person name="Tamaki H."/>
            <person name="Liu W.T."/>
            <person name="Kamagata Y."/>
            <person name="Stams A.J.M."/>
            <person name="Imachi H."/>
            <person name="Sousa D.Z."/>
        </authorList>
    </citation>
    <scope>NUCLEOTIDE SEQUENCE [LARGE SCALE GENOMIC DNA]</scope>
    <source>
        <strain evidence="13 14">MGP</strain>
    </source>
</reference>
<keyword evidence="4 10" id="KW-0812">Transmembrane</keyword>
<dbReference type="InterPro" id="IPR017871">
    <property type="entry name" value="ABC_transporter-like_CS"/>
</dbReference>
<feature type="transmembrane region" description="Helical" evidence="10">
    <location>
        <begin position="675"/>
        <end position="700"/>
    </location>
</feature>